<dbReference type="PANTHER" id="PTHR34614:SF2">
    <property type="entry name" value="TRANSPOSASE IS4-LIKE DOMAIN-CONTAINING PROTEIN"/>
    <property type="match status" value="1"/>
</dbReference>
<dbReference type="Proteomes" id="UP000175744">
    <property type="component" value="Unassembled WGS sequence"/>
</dbReference>
<dbReference type="SUPFAM" id="SSF53098">
    <property type="entry name" value="Ribonuclease H-like"/>
    <property type="match status" value="1"/>
</dbReference>
<name>A0A1E8EZB2_9CLOT</name>
<dbReference type="PATRIC" id="fig|1121290.3.peg.1100"/>
<dbReference type="GO" id="GO:0004803">
    <property type="term" value="F:transposase activity"/>
    <property type="evidence" value="ECO:0007669"/>
    <property type="project" value="InterPro"/>
</dbReference>
<evidence type="ECO:0000259" key="1">
    <source>
        <dbReference type="Pfam" id="PF01609"/>
    </source>
</evidence>
<reference evidence="2 3" key="1">
    <citation type="submission" date="2016-06" db="EMBL/GenBank/DDBJ databases">
        <title>Genome sequence of Clostridium acetireducens DSM 10703.</title>
        <authorList>
            <person name="Poehlein A."/>
            <person name="Fluechter S."/>
            <person name="Duerre P."/>
            <person name="Daniel R."/>
        </authorList>
    </citation>
    <scope>NUCLEOTIDE SEQUENCE [LARGE SCALE GENOMIC DNA]</scope>
    <source>
        <strain evidence="2 3">DSM 10703</strain>
    </source>
</reference>
<dbReference type="RefSeq" id="WP_070110022.1">
    <property type="nucleotide sequence ID" value="NZ_LZFO01000012.1"/>
</dbReference>
<dbReference type="InterPro" id="IPR047654">
    <property type="entry name" value="IS1634_transpos"/>
</dbReference>
<dbReference type="PANTHER" id="PTHR34614">
    <property type="match status" value="1"/>
</dbReference>
<organism evidence="2 3">
    <name type="scientific">Clostridium acetireducens DSM 10703</name>
    <dbReference type="NCBI Taxonomy" id="1121290"/>
    <lineage>
        <taxon>Bacteria</taxon>
        <taxon>Bacillati</taxon>
        <taxon>Bacillota</taxon>
        <taxon>Clostridia</taxon>
        <taxon>Eubacteriales</taxon>
        <taxon>Clostridiaceae</taxon>
        <taxon>Clostridium</taxon>
    </lineage>
</organism>
<dbReference type="GO" id="GO:0006313">
    <property type="term" value="P:DNA transposition"/>
    <property type="evidence" value="ECO:0007669"/>
    <property type="project" value="InterPro"/>
</dbReference>
<dbReference type="AlphaFoldDB" id="A0A1E8EZB2"/>
<dbReference type="NCBIfam" id="NF033559">
    <property type="entry name" value="transpos_IS1634"/>
    <property type="match status" value="1"/>
</dbReference>
<keyword evidence="3" id="KW-1185">Reference proteome</keyword>
<comment type="caution">
    <text evidence="2">The sequence shown here is derived from an EMBL/GenBank/DDBJ whole genome shotgun (WGS) entry which is preliminary data.</text>
</comment>
<dbReference type="OrthoDB" id="9767746at2"/>
<dbReference type="InterPro" id="IPR002559">
    <property type="entry name" value="Transposase_11"/>
</dbReference>
<protein>
    <submittedName>
        <fullName evidence="2">Transposase DDE domain protein</fullName>
    </submittedName>
</protein>
<dbReference type="InterPro" id="IPR012337">
    <property type="entry name" value="RNaseH-like_sf"/>
</dbReference>
<evidence type="ECO:0000313" key="2">
    <source>
        <dbReference type="EMBL" id="OFI06321.1"/>
    </source>
</evidence>
<dbReference type="EMBL" id="LZFO01000012">
    <property type="protein sequence ID" value="OFI06321.1"/>
    <property type="molecule type" value="Genomic_DNA"/>
</dbReference>
<gene>
    <name evidence="2" type="ORF">CLOACE_10940</name>
</gene>
<evidence type="ECO:0000313" key="3">
    <source>
        <dbReference type="Proteomes" id="UP000175744"/>
    </source>
</evidence>
<accession>A0A1E8EZB2</accession>
<dbReference type="GO" id="GO:0003677">
    <property type="term" value="F:DNA binding"/>
    <property type="evidence" value="ECO:0007669"/>
    <property type="project" value="InterPro"/>
</dbReference>
<dbReference type="Pfam" id="PF01609">
    <property type="entry name" value="DDE_Tnp_1"/>
    <property type="match status" value="1"/>
</dbReference>
<feature type="domain" description="Transposase IS4-like" evidence="1">
    <location>
        <begin position="219"/>
        <end position="517"/>
    </location>
</feature>
<sequence>MYLKKSMSNGKPYLSFVQGYRQDGKVKQKTIEKLGYLEDLEKEYPDPIAHFRQVAKERSRSEASQKTLELNLLAKLPDKVALRKNLGYAVPKAVYSLLGLKDYFQNKQRHLKVDYNLNSIFSLLIFNRFLFPSSKKSAFETKNSFFESYNFSLADIYRALDYFAGYSNEIQQHLHGRICELIGRDSQLGYYDVTNYYFEIPYEDEDVYDEDRNMIKKGQKKRGPSKEHRKDPIIQMGLLMDANGIPMAFNTFSGGESEKLSLLPTIRRVKKDFALERVIVVADRGLNTSDNTAFLSGKNHDDMAGNDGYVYGQSVLGADKQFKEWVLNQEDYLVKKEEDKDGNTFFFKHKSRICARKVQLKGRDGKRARRMEIYQKQMVYYSEKYARKQKKDRDRAIAKAKELINNPGKYTRATSLGAAGYVNNIKFLKETGEIPDGLVLSLNEARIREEEKYDGYYSIVTSEKHLSDTEIRDIYKGLWEIEESFKIIKSEFKARPVYVKKDEHMEAHFLICFVALVIMRVLEQMLRKKHTVKQIRNSLINYSCSYLEQNYYLFDYRDDVIKSFESTFDFDLSKKIMSKAEIKKILQYKKQV</sequence>
<proteinExistence type="predicted"/>